<dbReference type="OrthoDB" id="273452at2759"/>
<keyword evidence="4" id="KW-0812">Transmembrane</keyword>
<dbReference type="GO" id="GO:0004622">
    <property type="term" value="F:phosphatidylcholine lysophospholipase activity"/>
    <property type="evidence" value="ECO:0007669"/>
    <property type="project" value="TreeGrafter"/>
</dbReference>
<evidence type="ECO:0000256" key="1">
    <source>
        <dbReference type="ARBA" id="ARBA00007920"/>
    </source>
</evidence>
<evidence type="ECO:0000256" key="3">
    <source>
        <dbReference type="SAM" id="MobiDB-lite"/>
    </source>
</evidence>
<comment type="similarity">
    <text evidence="1">Belongs to the putative lipase ROG1 family.</text>
</comment>
<organism evidence="6 7">
    <name type="scientific">Scheffersomyces stipitis (strain ATCC 58785 / CBS 6054 / NBRC 10063 / NRRL Y-11545)</name>
    <name type="common">Yeast</name>
    <name type="synonym">Pichia stipitis</name>
    <dbReference type="NCBI Taxonomy" id="322104"/>
    <lineage>
        <taxon>Eukaryota</taxon>
        <taxon>Fungi</taxon>
        <taxon>Dikarya</taxon>
        <taxon>Ascomycota</taxon>
        <taxon>Saccharomycotina</taxon>
        <taxon>Pichiomycetes</taxon>
        <taxon>Debaryomycetaceae</taxon>
        <taxon>Scheffersomyces</taxon>
    </lineage>
</organism>
<dbReference type="EMBL" id="AAVQ01000001">
    <property type="protein sequence ID" value="EAZ63957.2"/>
    <property type="molecule type" value="Genomic_DNA"/>
</dbReference>
<evidence type="ECO:0000256" key="4">
    <source>
        <dbReference type="SAM" id="Phobius"/>
    </source>
</evidence>
<gene>
    <name evidence="6" type="ORF">PICST_52580</name>
</gene>
<dbReference type="PANTHER" id="PTHR12482:SF24">
    <property type="entry name" value="LIPID DROPLET PHOSPHOLIPASE 1"/>
    <property type="match status" value="1"/>
</dbReference>
<dbReference type="InterPro" id="IPR029058">
    <property type="entry name" value="AB_hydrolase_fold"/>
</dbReference>
<dbReference type="Proteomes" id="UP000002258">
    <property type="component" value="Chromosome 1"/>
</dbReference>
<accession>A3GGN1</accession>
<name>A3GGN1_PICST</name>
<dbReference type="GO" id="GO:0016042">
    <property type="term" value="P:lipid catabolic process"/>
    <property type="evidence" value="ECO:0007669"/>
    <property type="project" value="UniProtKB-KW"/>
</dbReference>
<sequence>MSSSSSTLRVTPPKEEQSAHLFVLVHGLWGSPNHMLTIERLVKDMLPSVSAEKVVTLKPSSFRFWKTYDGLERNARSVISEIFYEIETLKQKNNYNVTKISFVGYSLGGLISRYLIGLLEEMDFFATVKPIFFSTYATPHVGIEFFANNIFDNTANAVGPYLFGPSGRQMFVADTDKALREMADPNKKFYLGLAKFEKHILLANVKNDRTVAFFTSYITEYSPFDDWKVVKIKYLKNLPHLSVGDVHVRPKFVDLTRTHQLSPQDIKTFEGNKQEAMTFLQKNKVAKILAVAALAAFFLPFWIPLVLITSLYVSVYSSIKVRFLSLPEVEKHWNTLKDTVYGNSPVDPIDVQIGTEQRKRRAQLIHQESFKGDTSSITGNAMENIMYAEERFVGKNGDIKEDEEGDSENSNNTITENSANGSPVKDEDELVSDKNKKRLVSVSLELNDEAARLHLATLKVKDVEKFPLFNSKTKLEMGPDKKFIIDSLNRLDWIKVPVYLDCWNAHDGIVSRKGPTSNAKGVSNIVIWCSLLREHLKSTMVRSSSKPTDDI</sequence>
<feature type="transmembrane region" description="Helical" evidence="4">
    <location>
        <begin position="288"/>
        <end position="313"/>
    </location>
</feature>
<dbReference type="InterPro" id="IPR044294">
    <property type="entry name" value="Lipase-like"/>
</dbReference>
<keyword evidence="7" id="KW-1185">Reference proteome</keyword>
<dbReference type="Pfam" id="PF05057">
    <property type="entry name" value="DUF676"/>
    <property type="match status" value="1"/>
</dbReference>
<proteinExistence type="inferred from homology"/>
<dbReference type="InParanoid" id="A3GGN1"/>
<feature type="domain" description="DUF676" evidence="5">
    <location>
        <begin position="16"/>
        <end position="215"/>
    </location>
</feature>
<keyword evidence="2" id="KW-0442">Lipid degradation</keyword>
<feature type="compositionally biased region" description="Low complexity" evidence="3">
    <location>
        <begin position="408"/>
        <end position="420"/>
    </location>
</feature>
<dbReference type="FunCoup" id="A3GGN1">
    <property type="interactions" value="154"/>
</dbReference>
<comment type="caution">
    <text evidence="6">The sequence shown here is derived from an EMBL/GenBank/DDBJ whole genome shotgun (WGS) entry which is preliminary data.</text>
</comment>
<dbReference type="HOGENOM" id="CLU_027968_2_0_1"/>
<dbReference type="RefSeq" id="XP_001387980.2">
    <property type="nucleotide sequence ID" value="XM_001387943.1"/>
</dbReference>
<evidence type="ECO:0000313" key="7">
    <source>
        <dbReference type="Proteomes" id="UP000002258"/>
    </source>
</evidence>
<dbReference type="GO" id="GO:0047372">
    <property type="term" value="F:monoacylglycerol lipase activity"/>
    <property type="evidence" value="ECO:0007669"/>
    <property type="project" value="TreeGrafter"/>
</dbReference>
<feature type="region of interest" description="Disordered" evidence="3">
    <location>
        <begin position="398"/>
        <end position="432"/>
    </location>
</feature>
<dbReference type="InterPro" id="IPR007751">
    <property type="entry name" value="DUF676_lipase-like"/>
</dbReference>
<dbReference type="eggNOG" id="KOG4372">
    <property type="taxonomic scope" value="Eukaryota"/>
</dbReference>
<dbReference type="OMA" id="DWIKIPV"/>
<dbReference type="SUPFAM" id="SSF53474">
    <property type="entry name" value="alpha/beta-Hydrolases"/>
    <property type="match status" value="1"/>
</dbReference>
<keyword evidence="4" id="KW-1133">Transmembrane helix</keyword>
<evidence type="ECO:0000259" key="5">
    <source>
        <dbReference type="Pfam" id="PF05057"/>
    </source>
</evidence>
<evidence type="ECO:0000313" key="6">
    <source>
        <dbReference type="EMBL" id="EAZ63957.2"/>
    </source>
</evidence>
<dbReference type="GO" id="GO:0005811">
    <property type="term" value="C:lipid droplet"/>
    <property type="evidence" value="ECO:0007669"/>
    <property type="project" value="TreeGrafter"/>
</dbReference>
<dbReference type="KEGG" id="pic:PICST_52580"/>
<protein>
    <submittedName>
        <fullName evidence="6">Putative serine esterase</fullName>
    </submittedName>
</protein>
<keyword evidence="4" id="KW-0472">Membrane</keyword>
<keyword evidence="2" id="KW-0443">Lipid metabolism</keyword>
<reference evidence="6 7" key="1">
    <citation type="journal article" date="2007" name="Nat. Biotechnol.">
        <title>Genome sequence of the lignocellulose-bioconverting and xylose-fermenting yeast Pichia stipitis.</title>
        <authorList>
            <person name="Jeffries T.W."/>
            <person name="Grigoriev I.V."/>
            <person name="Grimwood J."/>
            <person name="Laplaza J.M."/>
            <person name="Aerts A."/>
            <person name="Salamov A."/>
            <person name="Schmutz J."/>
            <person name="Lindquist E."/>
            <person name="Dehal P."/>
            <person name="Shapiro H."/>
            <person name="Jin Y.S."/>
            <person name="Passoth V."/>
            <person name="Richardson P.M."/>
        </authorList>
    </citation>
    <scope>NUCLEOTIDE SEQUENCE [LARGE SCALE GENOMIC DNA]</scope>
    <source>
        <strain evidence="7">ATCC 58785 / CBS 6054 / NBRC 10063 / NRRL Y-11545</strain>
    </source>
</reference>
<evidence type="ECO:0000256" key="2">
    <source>
        <dbReference type="ARBA" id="ARBA00022963"/>
    </source>
</evidence>
<dbReference type="PANTHER" id="PTHR12482">
    <property type="entry name" value="LIPASE ROG1-RELATED-RELATED"/>
    <property type="match status" value="1"/>
</dbReference>
<dbReference type="GeneID" id="4851430"/>
<dbReference type="AlphaFoldDB" id="A3GGN1"/>
<dbReference type="Gene3D" id="3.40.50.1820">
    <property type="entry name" value="alpha/beta hydrolase"/>
    <property type="match status" value="1"/>
</dbReference>